<evidence type="ECO:0000313" key="3">
    <source>
        <dbReference type="Proteomes" id="UP001165427"/>
    </source>
</evidence>
<accession>A0AA41UM12</accession>
<dbReference type="RefSeq" id="WP_246912309.1">
    <property type="nucleotide sequence ID" value="NZ_JALJRB010000021.1"/>
</dbReference>
<reference evidence="2" key="1">
    <citation type="submission" date="2022-04" db="EMBL/GenBank/DDBJ databases">
        <title>Desulfatitalea alkaliphila sp. nov., a novel anaerobic sulfate-reducing bacterium isolated from terrestrial mud volcano, Taman Peninsula, Russia.</title>
        <authorList>
            <person name="Khomyakova M.A."/>
            <person name="Merkel A.Y."/>
            <person name="Slobodkin A.I."/>
        </authorList>
    </citation>
    <scope>NUCLEOTIDE SEQUENCE</scope>
    <source>
        <strain evidence="2">M08but</strain>
    </source>
</reference>
<comment type="caution">
    <text evidence="2">The sequence shown here is derived from an EMBL/GenBank/DDBJ whole genome shotgun (WGS) entry which is preliminary data.</text>
</comment>
<keyword evidence="1" id="KW-0472">Membrane</keyword>
<evidence type="ECO:0000313" key="2">
    <source>
        <dbReference type="EMBL" id="MCJ8502141.1"/>
    </source>
</evidence>
<dbReference type="EMBL" id="JALJRB010000021">
    <property type="protein sequence ID" value="MCJ8502141.1"/>
    <property type="molecule type" value="Genomic_DNA"/>
</dbReference>
<sequence>MRAGLAADKLFFAAIYTAVAVLVVLSARGMIHHARDAAFYRDYLALWESGLTELRQRQPDWPAVTLDDPAAYMAALVDLMRGQGIVVPRGNTDSPYIYRLSRFGKAPRNLLLLGTTRQMRLFNVPEQTMRRLDRIIDGQADPDKGRWTAAPSADGMTWNIQWRY</sequence>
<dbReference type="Proteomes" id="UP001165427">
    <property type="component" value="Unassembled WGS sequence"/>
</dbReference>
<keyword evidence="3" id="KW-1185">Reference proteome</keyword>
<dbReference type="AlphaFoldDB" id="A0AA41UM12"/>
<gene>
    <name evidence="2" type="ORF">MRX98_16270</name>
</gene>
<protein>
    <submittedName>
        <fullName evidence="2">Uncharacterized protein</fullName>
    </submittedName>
</protein>
<keyword evidence="1" id="KW-0812">Transmembrane</keyword>
<evidence type="ECO:0000256" key="1">
    <source>
        <dbReference type="SAM" id="Phobius"/>
    </source>
</evidence>
<keyword evidence="1" id="KW-1133">Transmembrane helix</keyword>
<organism evidence="2 3">
    <name type="scientific">Desulfatitalea alkaliphila</name>
    <dbReference type="NCBI Taxonomy" id="2929485"/>
    <lineage>
        <taxon>Bacteria</taxon>
        <taxon>Pseudomonadati</taxon>
        <taxon>Thermodesulfobacteriota</taxon>
        <taxon>Desulfobacteria</taxon>
        <taxon>Desulfobacterales</taxon>
        <taxon>Desulfosarcinaceae</taxon>
        <taxon>Desulfatitalea</taxon>
    </lineage>
</organism>
<feature type="transmembrane region" description="Helical" evidence="1">
    <location>
        <begin position="12"/>
        <end position="31"/>
    </location>
</feature>
<name>A0AA41UM12_9BACT</name>
<proteinExistence type="predicted"/>